<protein>
    <submittedName>
        <fullName evidence="1">Uncharacterized protein</fullName>
    </submittedName>
</protein>
<accession>A0A8X6QSU7</accession>
<evidence type="ECO:0000313" key="1">
    <source>
        <dbReference type="EMBL" id="GFU29299.1"/>
    </source>
</evidence>
<organism evidence="1 2">
    <name type="scientific">Nephila pilipes</name>
    <name type="common">Giant wood spider</name>
    <name type="synonym">Nephila maculata</name>
    <dbReference type="NCBI Taxonomy" id="299642"/>
    <lineage>
        <taxon>Eukaryota</taxon>
        <taxon>Metazoa</taxon>
        <taxon>Ecdysozoa</taxon>
        <taxon>Arthropoda</taxon>
        <taxon>Chelicerata</taxon>
        <taxon>Arachnida</taxon>
        <taxon>Araneae</taxon>
        <taxon>Araneomorphae</taxon>
        <taxon>Entelegynae</taxon>
        <taxon>Araneoidea</taxon>
        <taxon>Nephilidae</taxon>
        <taxon>Nephila</taxon>
    </lineage>
</organism>
<reference evidence="1" key="1">
    <citation type="submission" date="2020-08" db="EMBL/GenBank/DDBJ databases">
        <title>Multicomponent nature underlies the extraordinary mechanical properties of spider dragline silk.</title>
        <authorList>
            <person name="Kono N."/>
            <person name="Nakamura H."/>
            <person name="Mori M."/>
            <person name="Yoshida Y."/>
            <person name="Ohtoshi R."/>
            <person name="Malay A.D."/>
            <person name="Moran D.A.P."/>
            <person name="Tomita M."/>
            <person name="Numata K."/>
            <person name="Arakawa K."/>
        </authorList>
    </citation>
    <scope>NUCLEOTIDE SEQUENCE</scope>
</reference>
<dbReference type="AlphaFoldDB" id="A0A8X6QSU7"/>
<comment type="caution">
    <text evidence="1">The sequence shown here is derived from an EMBL/GenBank/DDBJ whole genome shotgun (WGS) entry which is preliminary data.</text>
</comment>
<dbReference type="Proteomes" id="UP000887013">
    <property type="component" value="Unassembled WGS sequence"/>
</dbReference>
<evidence type="ECO:0000313" key="2">
    <source>
        <dbReference type="Proteomes" id="UP000887013"/>
    </source>
</evidence>
<sequence length="110" mass="12776">MTGVPSLALCRIAITYWKQDQRFIGCTVDPLIIQRKAFISMYLNSTLNHALESVVNAQRMMASSMVMCLPHLSCDRQWIFSLKKDAKDTEDFDDDMCLIKLMRTRHFRKA</sequence>
<gene>
    <name evidence="1" type="ORF">NPIL_297091</name>
</gene>
<name>A0A8X6QSU7_NEPPI</name>
<keyword evidence="2" id="KW-1185">Reference proteome</keyword>
<dbReference type="EMBL" id="BMAW01129190">
    <property type="protein sequence ID" value="GFU29299.1"/>
    <property type="molecule type" value="Genomic_DNA"/>
</dbReference>
<proteinExistence type="predicted"/>